<feature type="domain" description="Fe/B12 periplasmic-binding" evidence="6">
    <location>
        <begin position="58"/>
        <end position="332"/>
    </location>
</feature>
<comment type="caution">
    <text evidence="7">The sequence shown here is derived from an EMBL/GenBank/DDBJ whole genome shotgun (WGS) entry which is preliminary data.</text>
</comment>
<dbReference type="InterPro" id="IPR051313">
    <property type="entry name" value="Bact_iron-sidero_bind"/>
</dbReference>
<evidence type="ECO:0000256" key="5">
    <source>
        <dbReference type="SAM" id="SignalP"/>
    </source>
</evidence>
<dbReference type="Proteomes" id="UP000564644">
    <property type="component" value="Unassembled WGS sequence"/>
</dbReference>
<dbReference type="GO" id="GO:0030288">
    <property type="term" value="C:outer membrane-bounded periplasmic space"/>
    <property type="evidence" value="ECO:0007669"/>
    <property type="project" value="TreeGrafter"/>
</dbReference>
<evidence type="ECO:0000256" key="3">
    <source>
        <dbReference type="ARBA" id="ARBA00022448"/>
    </source>
</evidence>
<dbReference type="PANTHER" id="PTHR30532">
    <property type="entry name" value="IRON III DICITRATE-BINDING PERIPLASMIC PROTEIN"/>
    <property type="match status" value="1"/>
</dbReference>
<dbReference type="EMBL" id="JACJVO010000023">
    <property type="protein sequence ID" value="MBB6732952.1"/>
    <property type="molecule type" value="Genomic_DNA"/>
</dbReference>
<dbReference type="PANTHER" id="PTHR30532:SF26">
    <property type="entry name" value="IRON(3+)-HYDROXAMATE-BINDING PROTEIN FHUD"/>
    <property type="match status" value="1"/>
</dbReference>
<dbReference type="PROSITE" id="PS50983">
    <property type="entry name" value="FE_B12_PBP"/>
    <property type="match status" value="1"/>
</dbReference>
<evidence type="ECO:0000313" key="8">
    <source>
        <dbReference type="Proteomes" id="UP000564644"/>
    </source>
</evidence>
<organism evidence="7 8">
    <name type="scientific">Cohnella zeiphila</name>
    <dbReference type="NCBI Taxonomy" id="2761120"/>
    <lineage>
        <taxon>Bacteria</taxon>
        <taxon>Bacillati</taxon>
        <taxon>Bacillota</taxon>
        <taxon>Bacilli</taxon>
        <taxon>Bacillales</taxon>
        <taxon>Paenibacillaceae</taxon>
        <taxon>Cohnella</taxon>
    </lineage>
</organism>
<feature type="signal peptide" evidence="5">
    <location>
        <begin position="1"/>
        <end position="29"/>
    </location>
</feature>
<evidence type="ECO:0000256" key="4">
    <source>
        <dbReference type="ARBA" id="ARBA00022729"/>
    </source>
</evidence>
<keyword evidence="8" id="KW-1185">Reference proteome</keyword>
<evidence type="ECO:0000259" key="6">
    <source>
        <dbReference type="PROSITE" id="PS50983"/>
    </source>
</evidence>
<dbReference type="PROSITE" id="PS51257">
    <property type="entry name" value="PROKAR_LIPOPROTEIN"/>
    <property type="match status" value="1"/>
</dbReference>
<dbReference type="GO" id="GO:1901678">
    <property type="term" value="P:iron coordination entity transport"/>
    <property type="evidence" value="ECO:0007669"/>
    <property type="project" value="UniProtKB-ARBA"/>
</dbReference>
<comment type="similarity">
    <text evidence="2">Belongs to the bacterial solute-binding protein 8 family.</text>
</comment>
<protein>
    <submittedName>
        <fullName evidence="7">ABC transporter substrate-binding protein</fullName>
    </submittedName>
</protein>
<reference evidence="7 8" key="1">
    <citation type="submission" date="2020-08" db="EMBL/GenBank/DDBJ databases">
        <title>Cohnella phylogeny.</title>
        <authorList>
            <person name="Dunlap C."/>
        </authorList>
    </citation>
    <scope>NUCLEOTIDE SEQUENCE [LARGE SCALE GENOMIC DNA]</scope>
    <source>
        <strain evidence="7 8">CBP 2801</strain>
    </source>
</reference>
<name>A0A7X0VWZ9_9BACL</name>
<gene>
    <name evidence="7" type="ORF">H7C18_18715</name>
</gene>
<keyword evidence="4 5" id="KW-0732">Signal</keyword>
<evidence type="ECO:0000313" key="7">
    <source>
        <dbReference type="EMBL" id="MBB6732952.1"/>
    </source>
</evidence>
<dbReference type="Gene3D" id="3.40.50.1980">
    <property type="entry name" value="Nitrogenase molybdenum iron protein domain"/>
    <property type="match status" value="2"/>
</dbReference>
<keyword evidence="3" id="KW-0813">Transport</keyword>
<comment type="subcellular location">
    <subcellularLocation>
        <location evidence="1">Cell envelope</location>
    </subcellularLocation>
</comment>
<dbReference type="RefSeq" id="WP_185130617.1">
    <property type="nucleotide sequence ID" value="NZ_JACJVO010000023.1"/>
</dbReference>
<feature type="chain" id="PRO_5031043889" evidence="5">
    <location>
        <begin position="30"/>
        <end position="335"/>
    </location>
</feature>
<proteinExistence type="inferred from homology"/>
<dbReference type="InterPro" id="IPR002491">
    <property type="entry name" value="ABC_transptr_periplasmic_BD"/>
</dbReference>
<sequence>MKPLFARIAMPALIAVFLTLLLSACGANSTENSPASSKEATRIFKDYEGHEVTIPAHPQRILVDQFMGHLLAVGVKPIGATTNQLNQFEKSSFLKPLGLTGGVENLGDATISLEKAAGLNPDLIILQENNAEGISNYEQYAKIAPTVVLSYGSKTMFDQLREIADIAGVPEKAEEWIAQYEEKAKQYREQLAGAIDPNTTFTVMEAWPKSEIMIFGNLFGRGTFSLYDSLGLKAPPKVQEAVMDKEPSYLKVSLETLPDYVGDYVFLTVYDWQDGDNAKLESELKNAPVWRSLPVVKEDRVIQVHVDDFLPGDPISIEKQMETQTQLLLERFGKK</sequence>
<evidence type="ECO:0000256" key="2">
    <source>
        <dbReference type="ARBA" id="ARBA00008814"/>
    </source>
</evidence>
<accession>A0A7X0VWZ9</accession>
<dbReference type="Pfam" id="PF01497">
    <property type="entry name" value="Peripla_BP_2"/>
    <property type="match status" value="1"/>
</dbReference>
<dbReference type="SUPFAM" id="SSF53807">
    <property type="entry name" value="Helical backbone' metal receptor"/>
    <property type="match status" value="1"/>
</dbReference>
<dbReference type="AlphaFoldDB" id="A0A7X0VWZ9"/>
<evidence type="ECO:0000256" key="1">
    <source>
        <dbReference type="ARBA" id="ARBA00004196"/>
    </source>
</evidence>